<dbReference type="InterPro" id="IPR013658">
    <property type="entry name" value="SGL"/>
</dbReference>
<dbReference type="PRINTS" id="PR01790">
    <property type="entry name" value="SMP30FAMILY"/>
</dbReference>
<keyword evidence="9" id="KW-0963">Cytoplasm</keyword>
<evidence type="ECO:0000256" key="14">
    <source>
        <dbReference type="PIRSR" id="PIRSR605511-1"/>
    </source>
</evidence>
<evidence type="ECO:0000313" key="17">
    <source>
        <dbReference type="EMBL" id="QUR66805.1"/>
    </source>
</evidence>
<accession>A0A975PW57</accession>
<comment type="cofactor">
    <cofactor evidence="3">
        <name>Mn(2+)</name>
        <dbReference type="ChEBI" id="CHEBI:29035"/>
    </cofactor>
</comment>
<evidence type="ECO:0000256" key="6">
    <source>
        <dbReference type="ARBA" id="ARBA00008853"/>
    </source>
</evidence>
<comment type="cofactor">
    <cofactor evidence="15">
        <name>Zn(2+)</name>
        <dbReference type="ChEBI" id="CHEBI:29105"/>
    </cofactor>
    <text evidence="15">Binds 1 divalent metal cation per subunit.</text>
</comment>
<evidence type="ECO:0000259" key="16">
    <source>
        <dbReference type="Pfam" id="PF08450"/>
    </source>
</evidence>
<feature type="domain" description="SMP-30/Gluconolactonase/LRE-like region" evidence="16">
    <location>
        <begin position="16"/>
        <end position="259"/>
    </location>
</feature>
<organism evidence="17 18">
    <name type="scientific">Mycobacterium spongiae</name>
    <dbReference type="NCBI Taxonomy" id="886343"/>
    <lineage>
        <taxon>Bacteria</taxon>
        <taxon>Bacillati</taxon>
        <taxon>Actinomycetota</taxon>
        <taxon>Actinomycetes</taxon>
        <taxon>Mycobacteriales</taxon>
        <taxon>Mycobacteriaceae</taxon>
        <taxon>Mycobacterium</taxon>
    </lineage>
</organism>
<dbReference type="InterPro" id="IPR011042">
    <property type="entry name" value="6-blade_b-propeller_TolB-like"/>
</dbReference>
<dbReference type="GO" id="GO:0004341">
    <property type="term" value="F:gluconolactonase activity"/>
    <property type="evidence" value="ECO:0007669"/>
    <property type="project" value="UniProtKB-EC"/>
</dbReference>
<evidence type="ECO:0000256" key="8">
    <source>
        <dbReference type="ARBA" id="ARBA00016808"/>
    </source>
</evidence>
<feature type="binding site" evidence="15">
    <location>
        <position position="103"/>
    </location>
    <ligand>
        <name>substrate</name>
    </ligand>
</feature>
<dbReference type="GO" id="GO:0005737">
    <property type="term" value="C:cytoplasm"/>
    <property type="evidence" value="ECO:0007669"/>
    <property type="project" value="UniProtKB-SubCell"/>
</dbReference>
<comment type="similarity">
    <text evidence="6">Belongs to the SMP-30/CGR1 family.</text>
</comment>
<evidence type="ECO:0000256" key="9">
    <source>
        <dbReference type="ARBA" id="ARBA00022490"/>
    </source>
</evidence>
<keyword evidence="15" id="KW-0862">Zinc</keyword>
<evidence type="ECO:0000256" key="12">
    <source>
        <dbReference type="ARBA" id="ARBA00022837"/>
    </source>
</evidence>
<dbReference type="GO" id="GO:0005509">
    <property type="term" value="F:calcium ion binding"/>
    <property type="evidence" value="ECO:0007669"/>
    <property type="project" value="InterPro"/>
</dbReference>
<evidence type="ECO:0000256" key="1">
    <source>
        <dbReference type="ARBA" id="ARBA00001589"/>
    </source>
</evidence>
<evidence type="ECO:0000256" key="7">
    <source>
        <dbReference type="ARBA" id="ARBA00013227"/>
    </source>
</evidence>
<dbReference type="KEGG" id="mspg:F6B93_06600"/>
<evidence type="ECO:0000256" key="10">
    <source>
        <dbReference type="ARBA" id="ARBA00022723"/>
    </source>
</evidence>
<dbReference type="Pfam" id="PF08450">
    <property type="entry name" value="SGL"/>
    <property type="match status" value="1"/>
</dbReference>
<dbReference type="GO" id="GO:0019853">
    <property type="term" value="P:L-ascorbic acid biosynthetic process"/>
    <property type="evidence" value="ECO:0007669"/>
    <property type="project" value="TreeGrafter"/>
</dbReference>
<evidence type="ECO:0000256" key="4">
    <source>
        <dbReference type="ARBA" id="ARBA00001946"/>
    </source>
</evidence>
<dbReference type="InterPro" id="IPR008367">
    <property type="entry name" value="Regucalcin"/>
</dbReference>
<dbReference type="EMBL" id="CP046600">
    <property type="protein sequence ID" value="QUR66805.1"/>
    <property type="molecule type" value="Genomic_DNA"/>
</dbReference>
<evidence type="ECO:0000256" key="11">
    <source>
        <dbReference type="ARBA" id="ARBA00022801"/>
    </source>
</evidence>
<evidence type="ECO:0000256" key="5">
    <source>
        <dbReference type="ARBA" id="ARBA00004496"/>
    </source>
</evidence>
<dbReference type="PRINTS" id="PR01791">
    <property type="entry name" value="REGUCALCIN"/>
</dbReference>
<keyword evidence="10 15" id="KW-0479">Metal-binding</keyword>
<dbReference type="EC" id="3.1.1.17" evidence="7"/>
<dbReference type="InterPro" id="IPR005511">
    <property type="entry name" value="SMP-30"/>
</dbReference>
<proteinExistence type="inferred from homology"/>
<dbReference type="AlphaFoldDB" id="A0A975PW57"/>
<evidence type="ECO:0000256" key="2">
    <source>
        <dbReference type="ARBA" id="ARBA00001913"/>
    </source>
</evidence>
<sequence length="295" mass="32672">MMPAEIECVYEGHDGLGESPLWVAEERSLYWSDHVGCTIKRWNPTTGEATIWDTPGPVGAFALRQQGGMVGASDAGFLAIDLSGDRYQAVVDPEADMPHNRFNDGKCDRQGRFWCGSMNKNIEDETGSIYRLDSDWSVHKLAPDFRFKVSNGTAFDPESTRMYFADTLGNTVYVFDFDADSGTISNRREFFSTHARPGMVDGGTVDEEGYYWCALVAGGQILRIDPNGRLVSEITMPIPRPTCPTFGGDNYDVLYVTSQRLFLTDNELKKYPQSGSLFAIYGLGVRGLAEGRFAG</sequence>
<dbReference type="PANTHER" id="PTHR10907:SF47">
    <property type="entry name" value="REGUCALCIN"/>
    <property type="match status" value="1"/>
</dbReference>
<keyword evidence="11" id="KW-0378">Hydrolase</keyword>
<comment type="cofactor">
    <cofactor evidence="2">
        <name>Ca(2+)</name>
        <dbReference type="ChEBI" id="CHEBI:29108"/>
    </cofactor>
</comment>
<feature type="active site" description="Proton donor/acceptor" evidence="14">
    <location>
        <position position="201"/>
    </location>
</feature>
<evidence type="ECO:0000313" key="18">
    <source>
        <dbReference type="Proteomes" id="UP000682202"/>
    </source>
</evidence>
<keyword evidence="12" id="KW-0106">Calcium</keyword>
<comment type="subcellular location">
    <subcellularLocation>
        <location evidence="5">Cytoplasm</location>
    </subcellularLocation>
</comment>
<evidence type="ECO:0000256" key="3">
    <source>
        <dbReference type="ARBA" id="ARBA00001936"/>
    </source>
</evidence>
<dbReference type="Proteomes" id="UP000682202">
    <property type="component" value="Chromosome"/>
</dbReference>
<feature type="binding site" evidence="15">
    <location>
        <position position="201"/>
    </location>
    <ligand>
        <name>a divalent metal cation</name>
        <dbReference type="ChEBI" id="CHEBI:60240"/>
    </ligand>
</feature>
<evidence type="ECO:0000256" key="13">
    <source>
        <dbReference type="ARBA" id="ARBA00032464"/>
    </source>
</evidence>
<feature type="binding site" evidence="15">
    <location>
        <position position="18"/>
    </location>
    <ligand>
        <name>a divalent metal cation</name>
        <dbReference type="ChEBI" id="CHEBI:60240"/>
    </ligand>
</feature>
<feature type="binding site" evidence="15">
    <location>
        <position position="101"/>
    </location>
    <ligand>
        <name>substrate</name>
    </ligand>
</feature>
<keyword evidence="18" id="KW-1185">Reference proteome</keyword>
<dbReference type="PANTHER" id="PTHR10907">
    <property type="entry name" value="REGUCALCIN"/>
    <property type="match status" value="1"/>
</dbReference>
<dbReference type="SUPFAM" id="SSF63829">
    <property type="entry name" value="Calcium-dependent phosphotriesterase"/>
    <property type="match status" value="1"/>
</dbReference>
<dbReference type="GO" id="GO:0030234">
    <property type="term" value="F:enzyme regulator activity"/>
    <property type="evidence" value="ECO:0007669"/>
    <property type="project" value="InterPro"/>
</dbReference>
<reference evidence="17" key="1">
    <citation type="submission" date="2019-12" db="EMBL/GenBank/DDBJ databases">
        <title>Mycobacterium spongiae sp. nov.</title>
        <authorList>
            <person name="Stinear T."/>
        </authorList>
    </citation>
    <scope>NUCLEOTIDE SEQUENCE</scope>
    <source>
        <strain evidence="17">FSD4b-SM</strain>
    </source>
</reference>
<comment type="cofactor">
    <cofactor evidence="4">
        <name>Mg(2+)</name>
        <dbReference type="ChEBI" id="CHEBI:18420"/>
    </cofactor>
</comment>
<gene>
    <name evidence="17" type="ORF">F6B93_06600</name>
</gene>
<evidence type="ECO:0000256" key="15">
    <source>
        <dbReference type="PIRSR" id="PIRSR605511-2"/>
    </source>
</evidence>
<feature type="binding site" evidence="15">
    <location>
        <position position="151"/>
    </location>
    <ligand>
        <name>a divalent metal cation</name>
        <dbReference type="ChEBI" id="CHEBI:60240"/>
    </ligand>
</feature>
<comment type="catalytic activity">
    <reaction evidence="1">
        <text>D-glucono-1,5-lactone + H2O = D-gluconate + H(+)</text>
        <dbReference type="Rhea" id="RHEA:10440"/>
        <dbReference type="ChEBI" id="CHEBI:15377"/>
        <dbReference type="ChEBI" id="CHEBI:15378"/>
        <dbReference type="ChEBI" id="CHEBI:16217"/>
        <dbReference type="ChEBI" id="CHEBI:18391"/>
        <dbReference type="EC" id="3.1.1.17"/>
    </reaction>
</comment>
<protein>
    <recommendedName>
        <fullName evidence="8">Regucalcin</fullName>
        <ecNumber evidence="7">3.1.1.17</ecNumber>
    </recommendedName>
    <alternativeName>
        <fullName evidence="13">Gluconolactonase</fullName>
    </alternativeName>
</protein>
<dbReference type="Gene3D" id="2.120.10.30">
    <property type="entry name" value="TolB, C-terminal domain"/>
    <property type="match status" value="1"/>
</dbReference>
<name>A0A975PW57_9MYCO</name>